<accession>A0A3B0W976</accession>
<sequence length="227" mass="25981">MRKADKLFQLTNLVRARQPITADEISVELGVSVRTVYRYIDDLSVSGIPIYGTTGVGYQLDEQFELPPLNLTENEFDALMLGVKMVCGWTGDTLSASAKSLSVKIESVVPHILKEKHLNHTHVPDIMERSNERKTWEIVHASIKDKVALRLIYTSLANKQTTREVYPLGLFYWGGKWTVGCWCTLRSDYRDFRLDKIDSLKILMEFKETSNVNYESYVASFKSSNQF</sequence>
<evidence type="ECO:0008006" key="4">
    <source>
        <dbReference type="Google" id="ProtNLM"/>
    </source>
</evidence>
<gene>
    <name evidence="3" type="ORF">MNBD_GAMMA05-1092</name>
</gene>
<dbReference type="InterPro" id="IPR051534">
    <property type="entry name" value="CBASS_pafABC_assoc_protein"/>
</dbReference>
<dbReference type="SUPFAM" id="SSF46785">
    <property type="entry name" value="Winged helix' DNA-binding domain"/>
    <property type="match status" value="1"/>
</dbReference>
<dbReference type="AlphaFoldDB" id="A0A3B0W976"/>
<protein>
    <recommendedName>
        <fullName evidence="4">Transcriptional regulator, DeoR family</fullName>
    </recommendedName>
</protein>
<feature type="domain" description="Helix-turn-helix type 11" evidence="1">
    <location>
        <begin position="10"/>
        <end position="59"/>
    </location>
</feature>
<organism evidence="3">
    <name type="scientific">hydrothermal vent metagenome</name>
    <dbReference type="NCBI Taxonomy" id="652676"/>
    <lineage>
        <taxon>unclassified sequences</taxon>
        <taxon>metagenomes</taxon>
        <taxon>ecological metagenomes</taxon>
    </lineage>
</organism>
<dbReference type="EMBL" id="UOFE01000028">
    <property type="protein sequence ID" value="VAW52488.1"/>
    <property type="molecule type" value="Genomic_DNA"/>
</dbReference>
<dbReference type="InterPro" id="IPR036388">
    <property type="entry name" value="WH-like_DNA-bd_sf"/>
</dbReference>
<dbReference type="PANTHER" id="PTHR34580">
    <property type="match status" value="1"/>
</dbReference>
<dbReference type="InterPro" id="IPR013196">
    <property type="entry name" value="HTH_11"/>
</dbReference>
<evidence type="ECO:0000313" key="3">
    <source>
        <dbReference type="EMBL" id="VAW52488.1"/>
    </source>
</evidence>
<dbReference type="PANTHER" id="PTHR34580:SF3">
    <property type="entry name" value="PROTEIN PAFB"/>
    <property type="match status" value="1"/>
</dbReference>
<feature type="domain" description="WYL" evidence="2">
    <location>
        <begin position="137"/>
        <end position="201"/>
    </location>
</feature>
<dbReference type="InterPro" id="IPR036390">
    <property type="entry name" value="WH_DNA-bd_sf"/>
</dbReference>
<dbReference type="Pfam" id="PF13280">
    <property type="entry name" value="WYL"/>
    <property type="match status" value="1"/>
</dbReference>
<name>A0A3B0W976_9ZZZZ</name>
<dbReference type="InterPro" id="IPR026881">
    <property type="entry name" value="WYL_dom"/>
</dbReference>
<dbReference type="PROSITE" id="PS52050">
    <property type="entry name" value="WYL"/>
    <property type="match status" value="1"/>
</dbReference>
<proteinExistence type="predicted"/>
<dbReference type="Gene3D" id="1.10.10.10">
    <property type="entry name" value="Winged helix-like DNA-binding domain superfamily/Winged helix DNA-binding domain"/>
    <property type="match status" value="1"/>
</dbReference>
<dbReference type="Pfam" id="PF08279">
    <property type="entry name" value="HTH_11"/>
    <property type="match status" value="1"/>
</dbReference>
<evidence type="ECO:0000259" key="2">
    <source>
        <dbReference type="Pfam" id="PF13280"/>
    </source>
</evidence>
<reference evidence="3" key="1">
    <citation type="submission" date="2018-06" db="EMBL/GenBank/DDBJ databases">
        <authorList>
            <person name="Zhirakovskaya E."/>
        </authorList>
    </citation>
    <scope>NUCLEOTIDE SEQUENCE</scope>
</reference>
<evidence type="ECO:0000259" key="1">
    <source>
        <dbReference type="Pfam" id="PF08279"/>
    </source>
</evidence>